<dbReference type="RefSeq" id="WP_201372948.1">
    <property type="nucleotide sequence ID" value="NZ_BNJG01000002.1"/>
</dbReference>
<dbReference type="Pfam" id="PF00196">
    <property type="entry name" value="GerE"/>
    <property type="match status" value="1"/>
</dbReference>
<evidence type="ECO:0000313" key="6">
    <source>
        <dbReference type="Proteomes" id="UP000654345"/>
    </source>
</evidence>
<dbReference type="InterPro" id="IPR000792">
    <property type="entry name" value="Tscrpt_reg_LuxR_C"/>
</dbReference>
<dbReference type="PANTHER" id="PTHR44688">
    <property type="entry name" value="DNA-BINDING TRANSCRIPTIONAL ACTIVATOR DEVR_DOSR"/>
    <property type="match status" value="1"/>
</dbReference>
<evidence type="ECO:0000313" key="5">
    <source>
        <dbReference type="EMBL" id="GHO56460.1"/>
    </source>
</evidence>
<protein>
    <recommendedName>
        <fullName evidence="4">HTH luxR-type domain-containing protein</fullName>
    </recommendedName>
</protein>
<dbReference type="Gene3D" id="1.10.10.10">
    <property type="entry name" value="Winged helix-like DNA-binding domain superfamily/Winged helix DNA-binding domain"/>
    <property type="match status" value="1"/>
</dbReference>
<keyword evidence="1" id="KW-0805">Transcription regulation</keyword>
<dbReference type="InterPro" id="IPR036388">
    <property type="entry name" value="WH-like_DNA-bd_sf"/>
</dbReference>
<dbReference type="Proteomes" id="UP000654345">
    <property type="component" value="Unassembled WGS sequence"/>
</dbReference>
<evidence type="ECO:0000256" key="3">
    <source>
        <dbReference type="ARBA" id="ARBA00023163"/>
    </source>
</evidence>
<keyword evidence="6" id="KW-1185">Reference proteome</keyword>
<sequence>MCLGFAQTRLWLSEGKLDAAKRWVAYCDLDPQSRAFYTDPASIEHFMLPLIQVYLATEKDNDAHELLTSLLLHVERNQDTWNLIHILALQVLVWQTSGEFARAQECALHLLQLAEPADYLRVYLDIGDPMQQVLQKILCEIDAPLKQQHIQIPLDALKALLLAFEQQMNGQHILVGHPPSSFSRSSLATLTAREQEVLHLLAQGATNQDIANELVIALATVKKHVTNLLNKLGAENRIQAIARARDSRLL</sequence>
<organism evidence="5 6">
    <name type="scientific">Ktedonobacter robiniae</name>
    <dbReference type="NCBI Taxonomy" id="2778365"/>
    <lineage>
        <taxon>Bacteria</taxon>
        <taxon>Bacillati</taxon>
        <taxon>Chloroflexota</taxon>
        <taxon>Ktedonobacteria</taxon>
        <taxon>Ktedonobacterales</taxon>
        <taxon>Ktedonobacteraceae</taxon>
        <taxon>Ktedonobacter</taxon>
    </lineage>
</organism>
<dbReference type="CDD" id="cd06170">
    <property type="entry name" value="LuxR_C_like"/>
    <property type="match status" value="1"/>
</dbReference>
<proteinExistence type="predicted"/>
<accession>A0ABQ3UUW8</accession>
<dbReference type="InterPro" id="IPR041617">
    <property type="entry name" value="TPR_MalT"/>
</dbReference>
<dbReference type="PRINTS" id="PR00038">
    <property type="entry name" value="HTHLUXR"/>
</dbReference>
<dbReference type="PANTHER" id="PTHR44688:SF25">
    <property type="entry name" value="HTH LUXR-TYPE DOMAIN-CONTAINING PROTEIN"/>
    <property type="match status" value="1"/>
</dbReference>
<dbReference type="EMBL" id="BNJG01000002">
    <property type="protein sequence ID" value="GHO56460.1"/>
    <property type="molecule type" value="Genomic_DNA"/>
</dbReference>
<dbReference type="SUPFAM" id="SSF46894">
    <property type="entry name" value="C-terminal effector domain of the bipartite response regulators"/>
    <property type="match status" value="1"/>
</dbReference>
<dbReference type="SMART" id="SM00421">
    <property type="entry name" value="HTH_LUXR"/>
    <property type="match status" value="1"/>
</dbReference>
<name>A0ABQ3UUW8_9CHLR</name>
<dbReference type="Pfam" id="PF17874">
    <property type="entry name" value="TPR_MalT"/>
    <property type="match status" value="1"/>
</dbReference>
<keyword evidence="2" id="KW-0238">DNA-binding</keyword>
<feature type="domain" description="HTH luxR-type" evidence="4">
    <location>
        <begin position="183"/>
        <end position="248"/>
    </location>
</feature>
<evidence type="ECO:0000256" key="1">
    <source>
        <dbReference type="ARBA" id="ARBA00023015"/>
    </source>
</evidence>
<gene>
    <name evidence="5" type="ORF">KSB_49350</name>
</gene>
<keyword evidence="3" id="KW-0804">Transcription</keyword>
<evidence type="ECO:0000256" key="2">
    <source>
        <dbReference type="ARBA" id="ARBA00023125"/>
    </source>
</evidence>
<dbReference type="PROSITE" id="PS00622">
    <property type="entry name" value="HTH_LUXR_1"/>
    <property type="match status" value="1"/>
</dbReference>
<dbReference type="InterPro" id="IPR011990">
    <property type="entry name" value="TPR-like_helical_dom_sf"/>
</dbReference>
<evidence type="ECO:0000259" key="4">
    <source>
        <dbReference type="PROSITE" id="PS50043"/>
    </source>
</evidence>
<dbReference type="Gene3D" id="1.25.40.10">
    <property type="entry name" value="Tetratricopeptide repeat domain"/>
    <property type="match status" value="1"/>
</dbReference>
<dbReference type="InterPro" id="IPR016032">
    <property type="entry name" value="Sig_transdc_resp-reg_C-effctor"/>
</dbReference>
<comment type="caution">
    <text evidence="5">The sequence shown here is derived from an EMBL/GenBank/DDBJ whole genome shotgun (WGS) entry which is preliminary data.</text>
</comment>
<dbReference type="PROSITE" id="PS50043">
    <property type="entry name" value="HTH_LUXR_2"/>
    <property type="match status" value="1"/>
</dbReference>
<reference evidence="5 6" key="1">
    <citation type="journal article" date="2021" name="Int. J. Syst. Evol. Microbiol.">
        <title>Reticulibacter mediterranei gen. nov., sp. nov., within the new family Reticulibacteraceae fam. nov., and Ktedonospora formicarum gen. nov., sp. nov., Ktedonobacter robiniae sp. nov., Dictyobacter formicarum sp. nov. and Dictyobacter arantiisoli sp. nov., belonging to the class Ktedonobacteria.</title>
        <authorList>
            <person name="Yabe S."/>
            <person name="Zheng Y."/>
            <person name="Wang C.M."/>
            <person name="Sakai Y."/>
            <person name="Abe K."/>
            <person name="Yokota A."/>
            <person name="Donadio S."/>
            <person name="Cavaletti L."/>
            <person name="Monciardini P."/>
        </authorList>
    </citation>
    <scope>NUCLEOTIDE SEQUENCE [LARGE SCALE GENOMIC DNA]</scope>
    <source>
        <strain evidence="5 6">SOSP1-30</strain>
    </source>
</reference>